<reference evidence="9" key="3">
    <citation type="submission" date="2025-08" db="UniProtKB">
        <authorList>
            <consortium name="Ensembl"/>
        </authorList>
    </citation>
    <scope>IDENTIFICATION</scope>
    <source>
        <strain evidence="9">HSOK</strain>
    </source>
</reference>
<feature type="region of interest" description="Disordered" evidence="6">
    <location>
        <begin position="1"/>
        <end position="26"/>
    </location>
</feature>
<dbReference type="Pfam" id="PF24507">
    <property type="entry name" value="Ig_CFAP65_4th"/>
    <property type="match status" value="1"/>
</dbReference>
<evidence type="ECO:0000256" key="4">
    <source>
        <dbReference type="ARBA" id="ARBA00023069"/>
    </source>
</evidence>
<evidence type="ECO:0000256" key="5">
    <source>
        <dbReference type="ARBA" id="ARBA00023273"/>
    </source>
</evidence>
<dbReference type="InterPro" id="IPR058536">
    <property type="entry name" value="Ig_CFAP65_4th"/>
</dbReference>
<sequence>MKWKRSRKSKEHLASTHPDTGRTNAENQRLKLDLDSLCSRNCPSNAAVFDWMWQCEYEDSIEFQSTEGRFPVNLRAITPSHSLKAPESVLLPLCAVQHSSQAQFLLKNLSKLQTFFLWDCAAPFRISPARGLLKPGQACSITVVFEPQEALVFQQQAHCKFGEEEAWTDSCSVLLQGGGMNEKGSHHWMAPPSQVQVSFSVSRLPGVAPVLGSEFSCDVTEGVLAPGASLQASVTYSPAEVDAVSVEYLSLTYRGALTVPPVKLLLILHVFLNGCPLLGPDVSLSSSVVDFGSVGEQLSAAQTLQLLNSSSVAAIYQWEINNANSVFSIHPAGGTVPPQSSIKVTAVYRPRSVLAHCRRVVCLILHREPLFLDLVGSCLSELQKPATLEPTDLKLLHRGHPGDTQPHPSTKVEHLEGHAPMLEASDGPTRSVGRYQTPPLRSPCTFCRAVV</sequence>
<dbReference type="Proteomes" id="UP000265200">
    <property type="component" value="Chromosome 21"/>
</dbReference>
<evidence type="ECO:0000256" key="1">
    <source>
        <dbReference type="ARBA" id="ARBA00004138"/>
    </source>
</evidence>
<reference evidence="9 10" key="2">
    <citation type="submission" date="2017-04" db="EMBL/GenBank/DDBJ databases">
        <title>CpG methylation of centromeres and impact of large insertions on vertebrate speciation.</title>
        <authorList>
            <person name="Ichikawa K."/>
            <person name="Yoshimura J."/>
            <person name="Morishita S."/>
        </authorList>
    </citation>
    <scope>NUCLEOTIDE SEQUENCE</scope>
    <source>
        <strain evidence="9 10">HSOK</strain>
    </source>
</reference>
<evidence type="ECO:0000259" key="7">
    <source>
        <dbReference type="Pfam" id="PF22544"/>
    </source>
</evidence>
<comment type="subcellular location">
    <subcellularLocation>
        <location evidence="1">Cell projection</location>
        <location evidence="1">Cilium</location>
    </subcellularLocation>
    <subcellularLocation>
        <location evidence="2">Cytoplasm</location>
    </subcellularLocation>
</comment>
<dbReference type="Ensembl" id="ENSORLT00015005444.1">
    <property type="protein sequence ID" value="ENSORLP00015005717.1"/>
    <property type="gene ID" value="ENSORLG00015006519.1"/>
</dbReference>
<keyword evidence="4" id="KW-0969">Cilium</keyword>
<dbReference type="InterPro" id="IPR053879">
    <property type="entry name" value="HYDIN_VesB_CFA65-like_Ig"/>
</dbReference>
<evidence type="ECO:0000259" key="8">
    <source>
        <dbReference type="Pfam" id="PF24507"/>
    </source>
</evidence>
<proteinExistence type="predicted"/>
<dbReference type="InterPro" id="IPR052614">
    <property type="entry name" value="CFAP65"/>
</dbReference>
<dbReference type="AlphaFoldDB" id="A0A3P9HD68"/>
<evidence type="ECO:0000256" key="6">
    <source>
        <dbReference type="SAM" id="MobiDB-lite"/>
    </source>
</evidence>
<feature type="domain" description="CFAP65 fourth Ig-like" evidence="8">
    <location>
        <begin position="289"/>
        <end position="381"/>
    </location>
</feature>
<evidence type="ECO:0000313" key="10">
    <source>
        <dbReference type="Proteomes" id="UP000265200"/>
    </source>
</evidence>
<accession>A0A3P9HD68</accession>
<dbReference type="Pfam" id="PF22544">
    <property type="entry name" value="HYDIN_VesB_CFA65-like_Ig"/>
    <property type="match status" value="1"/>
</dbReference>
<name>A0A3P9HD68_ORYLA</name>
<keyword evidence="3" id="KW-0963">Cytoplasm</keyword>
<dbReference type="PANTHER" id="PTHR46127:SF1">
    <property type="entry name" value="CILIA- AND FLAGELLA-ASSOCIATED PROTEIN 65"/>
    <property type="match status" value="1"/>
</dbReference>
<evidence type="ECO:0000256" key="2">
    <source>
        <dbReference type="ARBA" id="ARBA00004496"/>
    </source>
</evidence>
<feature type="compositionally biased region" description="Basic residues" evidence="6">
    <location>
        <begin position="1"/>
        <end position="10"/>
    </location>
</feature>
<dbReference type="Gene3D" id="2.60.40.10">
    <property type="entry name" value="Immunoglobulins"/>
    <property type="match status" value="2"/>
</dbReference>
<reference key="1">
    <citation type="journal article" date="2007" name="Nature">
        <title>The medaka draft genome and insights into vertebrate genome evolution.</title>
        <authorList>
            <person name="Kasahara M."/>
            <person name="Naruse K."/>
            <person name="Sasaki S."/>
            <person name="Nakatani Y."/>
            <person name="Qu W."/>
            <person name="Ahsan B."/>
            <person name="Yamada T."/>
            <person name="Nagayasu Y."/>
            <person name="Doi K."/>
            <person name="Kasai Y."/>
            <person name="Jindo T."/>
            <person name="Kobayashi D."/>
            <person name="Shimada A."/>
            <person name="Toyoda A."/>
            <person name="Kuroki Y."/>
            <person name="Fujiyama A."/>
            <person name="Sasaki T."/>
            <person name="Shimizu A."/>
            <person name="Asakawa S."/>
            <person name="Shimizu N."/>
            <person name="Hashimoto S."/>
            <person name="Yang J."/>
            <person name="Lee Y."/>
            <person name="Matsushima K."/>
            <person name="Sugano S."/>
            <person name="Sakaizumi M."/>
            <person name="Narita T."/>
            <person name="Ohishi K."/>
            <person name="Haga S."/>
            <person name="Ohta F."/>
            <person name="Nomoto H."/>
            <person name="Nogata K."/>
            <person name="Morishita T."/>
            <person name="Endo T."/>
            <person name="Shin-I T."/>
            <person name="Takeda H."/>
            <person name="Morishita S."/>
            <person name="Kohara Y."/>
        </authorList>
    </citation>
    <scope>NUCLEOTIDE SEQUENCE [LARGE SCALE GENOMIC DNA]</scope>
    <source>
        <strain>Hd-rR</strain>
    </source>
</reference>
<organism evidence="9 10">
    <name type="scientific">Oryzias latipes</name>
    <name type="common">Japanese rice fish</name>
    <name type="synonym">Japanese killifish</name>
    <dbReference type="NCBI Taxonomy" id="8090"/>
    <lineage>
        <taxon>Eukaryota</taxon>
        <taxon>Metazoa</taxon>
        <taxon>Chordata</taxon>
        <taxon>Craniata</taxon>
        <taxon>Vertebrata</taxon>
        <taxon>Euteleostomi</taxon>
        <taxon>Actinopterygii</taxon>
        <taxon>Neopterygii</taxon>
        <taxon>Teleostei</taxon>
        <taxon>Neoteleostei</taxon>
        <taxon>Acanthomorphata</taxon>
        <taxon>Ovalentaria</taxon>
        <taxon>Atherinomorphae</taxon>
        <taxon>Beloniformes</taxon>
        <taxon>Adrianichthyidae</taxon>
        <taxon>Oryziinae</taxon>
        <taxon>Oryzias</taxon>
    </lineage>
</organism>
<evidence type="ECO:0000256" key="3">
    <source>
        <dbReference type="ARBA" id="ARBA00022490"/>
    </source>
</evidence>
<feature type="domain" description="HYDIN/VesB/CFA65-like Ig-like" evidence="7">
    <location>
        <begin position="94"/>
        <end position="157"/>
    </location>
</feature>
<reference evidence="9" key="4">
    <citation type="submission" date="2025-09" db="UniProtKB">
        <authorList>
            <consortium name="Ensembl"/>
        </authorList>
    </citation>
    <scope>IDENTIFICATION</scope>
    <source>
        <strain evidence="9">HSOK</strain>
    </source>
</reference>
<dbReference type="PANTHER" id="PTHR46127">
    <property type="entry name" value="CILIA- AND FLAGELLA-ASSOCIATED PROTEIN 65"/>
    <property type="match status" value="1"/>
</dbReference>
<evidence type="ECO:0000313" key="9">
    <source>
        <dbReference type="Ensembl" id="ENSORLP00015005717.1"/>
    </source>
</evidence>
<dbReference type="InterPro" id="IPR013783">
    <property type="entry name" value="Ig-like_fold"/>
</dbReference>
<keyword evidence="5" id="KW-0966">Cell projection</keyword>
<protein>
    <submittedName>
        <fullName evidence="9">Uncharacterized protein</fullName>
    </submittedName>
</protein>
<feature type="compositionally biased region" description="Polar residues" evidence="6">
    <location>
        <begin position="17"/>
        <end position="26"/>
    </location>
</feature>